<feature type="transmembrane region" description="Helical" evidence="16">
    <location>
        <begin position="1084"/>
        <end position="1103"/>
    </location>
</feature>
<keyword evidence="4" id="KW-0109">Calcium transport</keyword>
<feature type="transmembrane region" description="Helical" evidence="16">
    <location>
        <begin position="64"/>
        <end position="82"/>
    </location>
</feature>
<dbReference type="InterPro" id="IPR008250">
    <property type="entry name" value="ATPase_P-typ_transduc_dom_A_sf"/>
</dbReference>
<reference evidence="19" key="1">
    <citation type="submission" date="2016-05" db="EMBL/GenBank/DDBJ databases">
        <authorList>
            <person name="Naeem Raeece"/>
        </authorList>
    </citation>
    <scope>NUCLEOTIDE SEQUENCE [LARGE SCALE GENOMIC DNA]</scope>
</reference>
<dbReference type="SUPFAM" id="SSF81665">
    <property type="entry name" value="Calcium ATPase, transmembrane domain M"/>
    <property type="match status" value="1"/>
</dbReference>
<dbReference type="Pfam" id="PF13246">
    <property type="entry name" value="Cation_ATPase"/>
    <property type="match status" value="1"/>
</dbReference>
<dbReference type="GO" id="GO:0005388">
    <property type="term" value="F:P-type calcium transporter activity"/>
    <property type="evidence" value="ECO:0007669"/>
    <property type="project" value="UniProtKB-EC"/>
</dbReference>
<keyword evidence="10" id="KW-1278">Translocase</keyword>
<keyword evidence="11 16" id="KW-1133">Transmembrane helix</keyword>
<evidence type="ECO:0000256" key="13">
    <source>
        <dbReference type="ARBA" id="ARBA00023136"/>
    </source>
</evidence>
<feature type="domain" description="EF-hand" evidence="17">
    <location>
        <begin position="1245"/>
        <end position="1280"/>
    </location>
</feature>
<dbReference type="SFLD" id="SFLDS00003">
    <property type="entry name" value="Haloacid_Dehalogenase"/>
    <property type="match status" value="1"/>
</dbReference>
<keyword evidence="7" id="KW-0106">Calcium</keyword>
<evidence type="ECO:0000256" key="14">
    <source>
        <dbReference type="ARBA" id="ARBA00038148"/>
    </source>
</evidence>
<dbReference type="SUPFAM" id="SSF47473">
    <property type="entry name" value="EF-hand"/>
    <property type="match status" value="1"/>
</dbReference>
<feature type="transmembrane region" description="Helical" evidence="16">
    <location>
        <begin position="268"/>
        <end position="287"/>
    </location>
</feature>
<dbReference type="PROSITE" id="PS50222">
    <property type="entry name" value="EF_HAND_2"/>
    <property type="match status" value="1"/>
</dbReference>
<keyword evidence="3" id="KW-0813">Transport</keyword>
<feature type="region of interest" description="Disordered" evidence="15">
    <location>
        <begin position="590"/>
        <end position="609"/>
    </location>
</feature>
<dbReference type="InterPro" id="IPR018303">
    <property type="entry name" value="ATPase_P-typ_P_site"/>
</dbReference>
<evidence type="ECO:0000256" key="2">
    <source>
        <dbReference type="ARBA" id="ARBA00012790"/>
    </source>
</evidence>
<dbReference type="InterPro" id="IPR001757">
    <property type="entry name" value="P_typ_ATPase"/>
</dbReference>
<protein>
    <recommendedName>
        <fullName evidence="2">P-type Ca(2+) transporter</fullName>
        <ecNumber evidence="2">7.2.2.10</ecNumber>
    </recommendedName>
</protein>
<dbReference type="Proteomes" id="UP000078550">
    <property type="component" value="Unassembled WGS sequence"/>
</dbReference>
<keyword evidence="8" id="KW-0067">ATP-binding</keyword>
<dbReference type="SUPFAM" id="SSF81653">
    <property type="entry name" value="Calcium ATPase, transduction domain A"/>
    <property type="match status" value="1"/>
</dbReference>
<proteinExistence type="inferred from homology"/>
<keyword evidence="12" id="KW-0406">Ion transport</keyword>
<dbReference type="SFLD" id="SFLDG00002">
    <property type="entry name" value="C1.7:_P-type_atpase_like"/>
    <property type="match status" value="1"/>
</dbReference>
<dbReference type="EMBL" id="FLRE01000015">
    <property type="protein sequence ID" value="SBT31327.1"/>
    <property type="molecule type" value="Genomic_DNA"/>
</dbReference>
<feature type="transmembrane region" description="Helical" evidence="16">
    <location>
        <begin position="307"/>
        <end position="329"/>
    </location>
</feature>
<dbReference type="Pfam" id="PF00122">
    <property type="entry name" value="E1-E2_ATPase"/>
    <property type="match status" value="1"/>
</dbReference>
<dbReference type="GO" id="GO:0005524">
    <property type="term" value="F:ATP binding"/>
    <property type="evidence" value="ECO:0007669"/>
    <property type="project" value="UniProtKB-KW"/>
</dbReference>
<dbReference type="PANTHER" id="PTHR42861">
    <property type="entry name" value="CALCIUM-TRANSPORTING ATPASE"/>
    <property type="match status" value="1"/>
</dbReference>
<evidence type="ECO:0000313" key="19">
    <source>
        <dbReference type="Proteomes" id="UP000078550"/>
    </source>
</evidence>
<dbReference type="PRINTS" id="PR00119">
    <property type="entry name" value="CATATPASE"/>
</dbReference>
<dbReference type="FunFam" id="2.70.150.10:FF:000014">
    <property type="entry name" value="Calcium-transporting ATPase, putative"/>
    <property type="match status" value="1"/>
</dbReference>
<comment type="similarity">
    <text evidence="14">Belongs to the cation transport ATPase (P-type) (TC 3.A.3) family.</text>
</comment>
<dbReference type="Gene3D" id="1.20.1110.10">
    <property type="entry name" value="Calcium-transporting ATPase, transmembrane domain"/>
    <property type="match status" value="3"/>
</dbReference>
<dbReference type="Gene3D" id="2.70.150.10">
    <property type="entry name" value="Calcium-transporting ATPase, cytoplasmic transduction domain A"/>
    <property type="match status" value="1"/>
</dbReference>
<dbReference type="GO" id="GO:0016887">
    <property type="term" value="F:ATP hydrolysis activity"/>
    <property type="evidence" value="ECO:0007669"/>
    <property type="project" value="InterPro"/>
</dbReference>
<dbReference type="SUPFAM" id="SSF81660">
    <property type="entry name" value="Metal cation-transporting ATPase, ATP-binding domain N"/>
    <property type="match status" value="1"/>
</dbReference>
<dbReference type="Pfam" id="PF00690">
    <property type="entry name" value="Cation_ATPase_N"/>
    <property type="match status" value="1"/>
</dbReference>
<feature type="transmembrane region" description="Helical" evidence="16">
    <location>
        <begin position="975"/>
        <end position="998"/>
    </location>
</feature>
<gene>
    <name evidence="18" type="ORF">POVWA2_003520</name>
</gene>
<evidence type="ECO:0000313" key="18">
    <source>
        <dbReference type="EMBL" id="SBT31327.1"/>
    </source>
</evidence>
<dbReference type="FunFam" id="3.40.50.1000:FF:000083">
    <property type="entry name" value="Sodium/potassium-transporting ATPase subunit alpha"/>
    <property type="match status" value="1"/>
</dbReference>
<dbReference type="InterPro" id="IPR023298">
    <property type="entry name" value="ATPase_P-typ_TM_dom_sf"/>
</dbReference>
<dbReference type="Gene3D" id="3.40.1110.10">
    <property type="entry name" value="Calcium-transporting ATPase, cytoplasmic domain N"/>
    <property type="match status" value="1"/>
</dbReference>
<evidence type="ECO:0000256" key="1">
    <source>
        <dbReference type="ARBA" id="ARBA00004141"/>
    </source>
</evidence>
<evidence type="ECO:0000256" key="16">
    <source>
        <dbReference type="SAM" id="Phobius"/>
    </source>
</evidence>
<dbReference type="FunFam" id="1.20.1110.10:FF:000037">
    <property type="entry name" value="Calcium-transporting ATPase, putative"/>
    <property type="match status" value="1"/>
</dbReference>
<evidence type="ECO:0000256" key="3">
    <source>
        <dbReference type="ARBA" id="ARBA00022448"/>
    </source>
</evidence>
<dbReference type="FunFam" id="1.20.1110.10:FF:000027">
    <property type="entry name" value="Calcium-transporting ATPase, putative"/>
    <property type="match status" value="1"/>
</dbReference>
<evidence type="ECO:0000256" key="11">
    <source>
        <dbReference type="ARBA" id="ARBA00022989"/>
    </source>
</evidence>
<dbReference type="Gene3D" id="1.10.238.10">
    <property type="entry name" value="EF-hand"/>
    <property type="match status" value="1"/>
</dbReference>
<evidence type="ECO:0000256" key="5">
    <source>
        <dbReference type="ARBA" id="ARBA00022692"/>
    </source>
</evidence>
<dbReference type="Gene3D" id="3.40.50.1000">
    <property type="entry name" value="HAD superfamily/HAD-like"/>
    <property type="match status" value="1"/>
</dbReference>
<dbReference type="Pfam" id="PF08282">
    <property type="entry name" value="Hydrolase_3"/>
    <property type="match status" value="1"/>
</dbReference>
<dbReference type="InterPro" id="IPR011992">
    <property type="entry name" value="EF-hand-dom_pair"/>
</dbReference>
<dbReference type="InterPro" id="IPR023214">
    <property type="entry name" value="HAD_sf"/>
</dbReference>
<feature type="transmembrane region" description="Helical" evidence="16">
    <location>
        <begin position="94"/>
        <end position="113"/>
    </location>
</feature>
<dbReference type="InterPro" id="IPR006068">
    <property type="entry name" value="ATPase_P-typ_cation-transptr_C"/>
</dbReference>
<keyword evidence="5 16" id="KW-0812">Transmembrane</keyword>
<evidence type="ECO:0000256" key="10">
    <source>
        <dbReference type="ARBA" id="ARBA00022967"/>
    </source>
</evidence>
<keyword evidence="9" id="KW-0460">Magnesium</keyword>
<accession>A0A1A8YJ05</accession>
<evidence type="ECO:0000256" key="8">
    <source>
        <dbReference type="ARBA" id="ARBA00022840"/>
    </source>
</evidence>
<name>A0A1A8YJ05_PLAOA</name>
<dbReference type="SMART" id="SM00831">
    <property type="entry name" value="Cation_ATPase_N"/>
    <property type="match status" value="1"/>
</dbReference>
<dbReference type="Pfam" id="PF00689">
    <property type="entry name" value="Cation_ATPase_C"/>
    <property type="match status" value="1"/>
</dbReference>
<dbReference type="InterPro" id="IPR023299">
    <property type="entry name" value="ATPase_P-typ_cyto_dom_N"/>
</dbReference>
<dbReference type="InterPro" id="IPR059000">
    <property type="entry name" value="ATPase_P-type_domA"/>
</dbReference>
<evidence type="ECO:0000256" key="4">
    <source>
        <dbReference type="ARBA" id="ARBA00022568"/>
    </source>
</evidence>
<dbReference type="NCBIfam" id="TIGR01494">
    <property type="entry name" value="ATPase_P-type"/>
    <property type="match status" value="2"/>
</dbReference>
<dbReference type="SUPFAM" id="SSF56784">
    <property type="entry name" value="HAD-like"/>
    <property type="match status" value="1"/>
</dbReference>
<comment type="subcellular location">
    <subcellularLocation>
        <location evidence="1">Membrane</location>
        <topology evidence="1">Multi-pass membrane protein</topology>
    </subcellularLocation>
</comment>
<evidence type="ECO:0000256" key="9">
    <source>
        <dbReference type="ARBA" id="ARBA00022842"/>
    </source>
</evidence>
<dbReference type="InterPro" id="IPR002048">
    <property type="entry name" value="EF_hand_dom"/>
</dbReference>
<dbReference type="EC" id="7.2.2.10" evidence="2"/>
<evidence type="ECO:0000259" key="17">
    <source>
        <dbReference type="PROSITE" id="PS50222"/>
    </source>
</evidence>
<evidence type="ECO:0000256" key="7">
    <source>
        <dbReference type="ARBA" id="ARBA00022837"/>
    </source>
</evidence>
<dbReference type="PROSITE" id="PS00154">
    <property type="entry name" value="ATPASE_E1_E2"/>
    <property type="match status" value="1"/>
</dbReference>
<evidence type="ECO:0000256" key="15">
    <source>
        <dbReference type="SAM" id="MobiDB-lite"/>
    </source>
</evidence>
<dbReference type="InterPro" id="IPR036412">
    <property type="entry name" value="HAD-like_sf"/>
</dbReference>
<dbReference type="InterPro" id="IPR044492">
    <property type="entry name" value="P_typ_ATPase_HD_dom"/>
</dbReference>
<dbReference type="InterPro" id="IPR004014">
    <property type="entry name" value="ATPase_P-typ_cation-transptr_N"/>
</dbReference>
<evidence type="ECO:0000256" key="6">
    <source>
        <dbReference type="ARBA" id="ARBA00022741"/>
    </source>
</evidence>
<dbReference type="GO" id="GO:0016020">
    <property type="term" value="C:membrane"/>
    <property type="evidence" value="ECO:0007669"/>
    <property type="project" value="UniProtKB-SubCell"/>
</dbReference>
<dbReference type="GO" id="GO:0005509">
    <property type="term" value="F:calcium ion binding"/>
    <property type="evidence" value="ECO:0007669"/>
    <property type="project" value="InterPro"/>
</dbReference>
<keyword evidence="6" id="KW-0547">Nucleotide-binding</keyword>
<evidence type="ECO:0000256" key="12">
    <source>
        <dbReference type="ARBA" id="ARBA00023065"/>
    </source>
</evidence>
<keyword evidence="13 16" id="KW-0472">Membrane</keyword>
<dbReference type="SFLD" id="SFLDF00027">
    <property type="entry name" value="p-type_atpase"/>
    <property type="match status" value="1"/>
</dbReference>
<organism evidence="18 19">
    <name type="scientific">Plasmodium ovale wallikeri</name>
    <dbReference type="NCBI Taxonomy" id="864142"/>
    <lineage>
        <taxon>Eukaryota</taxon>
        <taxon>Sar</taxon>
        <taxon>Alveolata</taxon>
        <taxon>Apicomplexa</taxon>
        <taxon>Aconoidasida</taxon>
        <taxon>Haemosporida</taxon>
        <taxon>Plasmodiidae</taxon>
        <taxon>Plasmodium</taxon>
        <taxon>Plasmodium (Plasmodium)</taxon>
    </lineage>
</organism>
<sequence length="1333" mass="151974">MENIIKYAHVHEIEEVLRTLEVDAEKGLSKNELTKRRIKYGLNELEVEKKKGMVELIFNQFDDLLVKILLLAAFISFALTLLDMKNKEVEICDFIEPLVIVMILILNAAVGVWQECNAEKSLEALKQLQPTKAKVLRDGKWEIIDSKFLTIGDIIELSVGNKTPADARIIKIYSTSIKVEQSMLTGESCSVDKYSEKLDVSLKNCEIQLKRNILFSSTSIVAGRCLAVVIGIGMKTEIGNIQHAVIESTNEDTDTPLQIKIDLFGKQLSKIIFVICVTVWVINFKHFSDPVHGSFLYGCLYYFKISVALAVAAIPEGLPAVITTCLALGTRRMVKKNAIVRKLQSVETLGCTTVICSDKTGTLTTNQMTATVFHIFRETNVLKEYQLCQKGDIFFFYETSIKNDTEENSFFNQLQMEGKVEEMSKMKKDKRRYSTENNNLVGEETDIPLNEMHTNVNTIISRGSKIIEDKISKYCYSEIDYHFYMCLVNCNEANIFCNSFNEIVKKFGDSTELALLHFVHNFDILPNILKNNRMPAEYEVVNSSHMSQQKVSKTTCSSLSKNAYSGSSVDASSSFYGNKSNSSSAYSQHMDNKKYGGYDNNNDADKEEEEKSFPSECINAWRNECQLVKIIEFTRERKLMSVIVENNKKELILYCKGAPENILRKCKYYHSKNDFKPLTEELRTDINNRVKSMGKRALRTLGFAFKKIKASDINIKNAEDYYKLEQDMIYLGGLGIIDPPRKYVGRAINLCHIAGIRVFMITGDNIDTAKAIAKEINILSSNDDDKYSCCYNGREFEDLPLDKQKDILKKYHRIVFCRTEPKHKKQIVKILKDLGETVAMTGDGVNDAPALKSADIGIAMGINGTEVAKEASDIILADDNFNTIVEAIKEGRCIYNNMKAFIRYLISSNIGEVASIFITAILGIPDSLAPVQLLWVNLVTDGLPATALGFNPPEHDVMKCKPRHKNDNLINGLTLLRYIIIGTYVGVATVSIFVYWYLFYPDGDNHTLINFYQLSHYNQCKAWRNFKVNKIYGMSDDVCSYFSTGKVKASTLSLSVLVLIEMFNALNALSEYNSLFEIPPWRNMYLVLATIGSLLLHVLILYIPPLARIFGVVALTSYDCMDFGVVCENKNELKYENEITKKIVWKILNTVNEKEVLSPDRAEYNRNKIVNFFAEAELLFKYHDMNKSGELDIQLFPQMARQLKQIYDPRDITKFKKEMHIKKIKKMNLPIFLTLLKRRLFQVIDADSVFQKHFEILDMNKENKIELETLKTYLSLVGDKINLENFNFFLNYNITKNGMLKEGVDDILLSDQKKPTHISLDAYREMLTLFKFL</sequence>
<dbReference type="PRINTS" id="PR00120">
    <property type="entry name" value="HATPASE"/>
</dbReference>